<accession>V6LJW7</accession>
<protein>
    <submittedName>
        <fullName evidence="1">Uncharacterized protein</fullName>
    </submittedName>
</protein>
<name>V6LJW7_9EUKA</name>
<dbReference type="AlphaFoldDB" id="V6LJW7"/>
<dbReference type="VEuPathDB" id="GiardiaDB:SS50377_26167"/>
<organism evidence="1">
    <name type="scientific">Spironucleus salmonicida</name>
    <dbReference type="NCBI Taxonomy" id="348837"/>
    <lineage>
        <taxon>Eukaryota</taxon>
        <taxon>Metamonada</taxon>
        <taxon>Diplomonadida</taxon>
        <taxon>Hexamitidae</taxon>
        <taxon>Hexamitinae</taxon>
        <taxon>Spironucleus</taxon>
    </lineage>
</organism>
<reference evidence="2" key="2">
    <citation type="submission" date="2020-12" db="EMBL/GenBank/DDBJ databases">
        <title>New Spironucleus salmonicida genome in near-complete chromosomes.</title>
        <authorList>
            <person name="Xu F."/>
            <person name="Kurt Z."/>
            <person name="Jimenez-Gonzalez A."/>
            <person name="Astvaldsson A."/>
            <person name="Andersson J.O."/>
            <person name="Svard S.G."/>
        </authorList>
    </citation>
    <scope>NUCLEOTIDE SEQUENCE</scope>
    <source>
        <strain evidence="2">ATCC 50377</strain>
    </source>
</reference>
<keyword evidence="3" id="KW-1185">Reference proteome</keyword>
<evidence type="ECO:0000313" key="2">
    <source>
        <dbReference type="EMBL" id="KAH0571967.1"/>
    </source>
</evidence>
<reference evidence="1 2" key="1">
    <citation type="journal article" date="2014" name="PLoS Genet.">
        <title>The Genome of Spironucleus salmonicida Highlights a Fish Pathogen Adapted to Fluctuating Environments.</title>
        <authorList>
            <person name="Xu F."/>
            <person name="Jerlstrom-Hultqvist J."/>
            <person name="Einarsson E."/>
            <person name="Astvaldsson A."/>
            <person name="Svard S.G."/>
            <person name="Andersson J.O."/>
        </authorList>
    </citation>
    <scope>NUCLEOTIDE SEQUENCE</scope>
    <source>
        <strain evidence="2">ATCC 50377</strain>
    </source>
</reference>
<dbReference type="Proteomes" id="UP000018208">
    <property type="component" value="Unassembled WGS sequence"/>
</dbReference>
<evidence type="ECO:0000313" key="3">
    <source>
        <dbReference type="Proteomes" id="UP000018208"/>
    </source>
</evidence>
<dbReference type="EMBL" id="KI546102">
    <property type="protein sequence ID" value="EST44900.1"/>
    <property type="molecule type" value="Genomic_DNA"/>
</dbReference>
<gene>
    <name evidence="1" type="ORF">SS50377_15194</name>
    <name evidence="2" type="ORF">SS50377_26167</name>
</gene>
<proteinExistence type="predicted"/>
<dbReference type="EMBL" id="AUWU02000006">
    <property type="protein sequence ID" value="KAH0571967.1"/>
    <property type="molecule type" value="Genomic_DNA"/>
</dbReference>
<evidence type="ECO:0000313" key="1">
    <source>
        <dbReference type="EMBL" id="EST44900.1"/>
    </source>
</evidence>
<sequence length="68" mass="8147">MNITVEEFKEKYNENPELYDKITDLYQEYKDMEDIQHKIDATLIELTYLQLEVDIKSSCLAEANKKQE</sequence>